<evidence type="ECO:0000256" key="1">
    <source>
        <dbReference type="SAM" id="MobiDB-lite"/>
    </source>
</evidence>
<dbReference type="Proteomes" id="UP000664132">
    <property type="component" value="Unassembled WGS sequence"/>
</dbReference>
<gene>
    <name evidence="2" type="ORF">IFR04_013451</name>
</gene>
<dbReference type="AlphaFoldDB" id="A0A8H7W366"/>
<feature type="region of interest" description="Disordered" evidence="1">
    <location>
        <begin position="1"/>
        <end position="24"/>
    </location>
</feature>
<accession>A0A8H7W366</accession>
<dbReference type="Pfam" id="PF07956">
    <property type="entry name" value="DUF1690"/>
    <property type="match status" value="1"/>
</dbReference>
<evidence type="ECO:0000313" key="3">
    <source>
        <dbReference type="Proteomes" id="UP000664132"/>
    </source>
</evidence>
<dbReference type="InterPro" id="IPR012471">
    <property type="entry name" value="DUF1690"/>
</dbReference>
<dbReference type="EMBL" id="JAFJYH010000315">
    <property type="protein sequence ID" value="KAG4413427.1"/>
    <property type="molecule type" value="Genomic_DNA"/>
</dbReference>
<proteinExistence type="predicted"/>
<reference evidence="2" key="1">
    <citation type="submission" date="2021-02" db="EMBL/GenBank/DDBJ databases">
        <title>Genome sequence Cadophora malorum strain M34.</title>
        <authorList>
            <person name="Stefanovic E."/>
            <person name="Vu D."/>
            <person name="Scully C."/>
            <person name="Dijksterhuis J."/>
            <person name="Roader J."/>
            <person name="Houbraken J."/>
        </authorList>
    </citation>
    <scope>NUCLEOTIDE SEQUENCE</scope>
    <source>
        <strain evidence="2">M34</strain>
    </source>
</reference>
<feature type="compositionally biased region" description="Basic and acidic residues" evidence="1">
    <location>
        <begin position="93"/>
        <end position="102"/>
    </location>
</feature>
<organism evidence="2 3">
    <name type="scientific">Cadophora malorum</name>
    <dbReference type="NCBI Taxonomy" id="108018"/>
    <lineage>
        <taxon>Eukaryota</taxon>
        <taxon>Fungi</taxon>
        <taxon>Dikarya</taxon>
        <taxon>Ascomycota</taxon>
        <taxon>Pezizomycotina</taxon>
        <taxon>Leotiomycetes</taxon>
        <taxon>Helotiales</taxon>
        <taxon>Ploettnerulaceae</taxon>
        <taxon>Cadophora</taxon>
    </lineage>
</organism>
<dbReference type="OrthoDB" id="5544375at2759"/>
<evidence type="ECO:0000313" key="2">
    <source>
        <dbReference type="EMBL" id="KAG4413427.1"/>
    </source>
</evidence>
<sequence>MGSGSSKPDTAPKTQVWTSETPVRFSQGLVDSLQSSSETDSTRAKTLELHIQSRVSEELQKLQDKAAKDFEELSAKISAAEDSIKNKASGGKSEGDHLRQLGREAVQNDVEGLRKKLEQRKKLADVDEGVEKAKSEVVKCLRANDRRPLDCWKEVETFRQEVRRLESTWVEKIVR</sequence>
<name>A0A8H7W366_9HELO</name>
<comment type="caution">
    <text evidence="2">The sequence shown here is derived from an EMBL/GenBank/DDBJ whole genome shotgun (WGS) entry which is preliminary data.</text>
</comment>
<feature type="compositionally biased region" description="Polar residues" evidence="1">
    <location>
        <begin position="1"/>
        <end position="21"/>
    </location>
</feature>
<keyword evidence="3" id="KW-1185">Reference proteome</keyword>
<evidence type="ECO:0008006" key="4">
    <source>
        <dbReference type="Google" id="ProtNLM"/>
    </source>
</evidence>
<protein>
    <recommendedName>
        <fullName evidence="4">DUF1690-domain-containing protein</fullName>
    </recommendedName>
</protein>
<feature type="region of interest" description="Disordered" evidence="1">
    <location>
        <begin position="79"/>
        <end position="105"/>
    </location>
</feature>